<feature type="transmembrane region" description="Helical" evidence="1">
    <location>
        <begin position="157"/>
        <end position="178"/>
    </location>
</feature>
<dbReference type="Pfam" id="PF06570">
    <property type="entry name" value="DUF1129"/>
    <property type="match status" value="1"/>
</dbReference>
<proteinExistence type="predicted"/>
<dbReference type="OrthoDB" id="2360056at2"/>
<keyword evidence="1" id="KW-1133">Transmembrane helix</keyword>
<evidence type="ECO:0000256" key="1">
    <source>
        <dbReference type="SAM" id="Phobius"/>
    </source>
</evidence>
<evidence type="ECO:0000313" key="2">
    <source>
        <dbReference type="EMBL" id="SUN77214.1"/>
    </source>
</evidence>
<feature type="transmembrane region" description="Helical" evidence="1">
    <location>
        <begin position="86"/>
        <end position="109"/>
    </location>
</feature>
<accession>A0A380KYX9</accession>
<dbReference type="EMBL" id="UHFR01000005">
    <property type="protein sequence ID" value="SUN77214.1"/>
    <property type="molecule type" value="Genomic_DNA"/>
</dbReference>
<keyword evidence="1" id="KW-0472">Membrane</keyword>
<gene>
    <name evidence="2" type="ORF">NCTC13765_01731</name>
</gene>
<dbReference type="RefSeq" id="WP_018371153.1">
    <property type="nucleotide sequence ID" value="NZ_UHFR01000005.1"/>
</dbReference>
<dbReference type="InterPro" id="IPR009214">
    <property type="entry name" value="DUF1129"/>
</dbReference>
<dbReference type="PIRSF" id="PIRSF033111">
    <property type="entry name" value="UCP033111"/>
    <property type="match status" value="1"/>
</dbReference>
<reference evidence="2" key="1">
    <citation type="submission" date="2018-06" db="EMBL/GenBank/DDBJ databases">
        <authorList>
            <consortium name="Pathogen Informatics"/>
            <person name="Doyle S."/>
        </authorList>
    </citation>
    <scope>NUCLEOTIDE SEQUENCE [LARGE SCALE GENOMIC DNA]</scope>
    <source>
        <strain evidence="2">NCTC13765</strain>
    </source>
</reference>
<keyword evidence="1" id="KW-0812">Transmembrane</keyword>
<evidence type="ECO:0000313" key="3">
    <source>
        <dbReference type="Proteomes" id="UP000254634"/>
    </source>
</evidence>
<name>A0A380KYX9_9STRE</name>
<dbReference type="Proteomes" id="UP000254634">
    <property type="component" value="Unassembled WGS sequence"/>
</dbReference>
<organism evidence="2 3">
    <name type="scientific">Streptococcus massiliensis</name>
    <dbReference type="NCBI Taxonomy" id="313439"/>
    <lineage>
        <taxon>Bacteria</taxon>
        <taxon>Bacillati</taxon>
        <taxon>Bacillota</taxon>
        <taxon>Bacilli</taxon>
        <taxon>Lactobacillales</taxon>
        <taxon>Streptococcaceae</taxon>
        <taxon>Streptococcus</taxon>
    </lineage>
</organism>
<protein>
    <submittedName>
        <fullName evidence="2">Putative membrane spanning protein</fullName>
    </submittedName>
</protein>
<keyword evidence="3" id="KW-1185">Reference proteome</keyword>
<dbReference type="STRING" id="1123307.GCA_000380065_00466"/>
<feature type="transmembrane region" description="Helical" evidence="1">
    <location>
        <begin position="115"/>
        <end position="136"/>
    </location>
</feature>
<dbReference type="AlphaFoldDB" id="A0A380KYX9"/>
<feature type="transmembrane region" description="Helical" evidence="1">
    <location>
        <begin position="184"/>
        <end position="204"/>
    </location>
</feature>
<sequence length="220" mass="24570">MTYSLDQLTNKNQEFVRIATNQLIKDGKTDQEIQTYLEEIFPEMIENQHKGITARTLYGSPTSWAQSKSETTTIAKEKEENTSPSLMIMDSALFILGIVAAFTGIVNSFSTTGSSYGLVTLLAMGLVGGLAFYAMYHYVYRFYEPGETKRPSFVKSFLIIGGVTLLWVASISLTALLPRTINPLLPGYVILIVGVLVLALRFYLKKRFNIRSAMQTGPRR</sequence>